<dbReference type="OrthoDB" id="6129306at2759"/>
<comment type="caution">
    <text evidence="2">The sequence shown here is derived from an EMBL/GenBank/DDBJ whole genome shotgun (WGS) entry which is preliminary data.</text>
</comment>
<dbReference type="CDD" id="cd00063">
    <property type="entry name" value="FN3"/>
    <property type="match status" value="1"/>
</dbReference>
<proteinExistence type="predicted"/>
<dbReference type="AlphaFoldDB" id="Q4TAR9"/>
<dbReference type="KEGG" id="tng:GSTEN00004077G001"/>
<dbReference type="InterPro" id="IPR049109">
    <property type="entry name" value="TARSH/FNDC1_C"/>
</dbReference>
<dbReference type="GO" id="GO:0030198">
    <property type="term" value="P:extracellular matrix organization"/>
    <property type="evidence" value="ECO:0007669"/>
    <property type="project" value="TreeGrafter"/>
</dbReference>
<dbReference type="PANTHER" id="PTHR23197">
    <property type="entry name" value="TARSH-RELATED FIBRONECTIN DOMAIN-CONTAINING"/>
    <property type="match status" value="1"/>
</dbReference>
<accession>Q4TAR9</accession>
<name>Q4TAR9_TETNG</name>
<dbReference type="GO" id="GO:0010811">
    <property type="term" value="P:positive regulation of cell-substrate adhesion"/>
    <property type="evidence" value="ECO:0007669"/>
    <property type="project" value="TreeGrafter"/>
</dbReference>
<dbReference type="InterPro" id="IPR036116">
    <property type="entry name" value="FN3_sf"/>
</dbReference>
<dbReference type="PROSITE" id="PS50853">
    <property type="entry name" value="FN3"/>
    <property type="match status" value="1"/>
</dbReference>
<dbReference type="Pfam" id="PF21731">
    <property type="entry name" value="TARSH_C"/>
    <property type="match status" value="1"/>
</dbReference>
<sequence length="282" mass="31440">ENSTIFSSLPTSDVDATGKKRYIAPHVIYKTDKRPEEPCSITSSLSYFPDEEANDLNVTSPPRIPPSNLTVVTVEGCPSFVILDWQKSDNETTEYEIHSTTKGERGVEKSVVTTNQTHTAVENLKPESNYEFTVTPKNELGAGPPTDPVSFSTESGKFQNSTDAAYSECHGRMFVKRTWYRKFVGIQLCNSLRYQIYLSDSLNGKFYNIGDLTGQGEDHCQFVDSFLDGNTGSQVPVNELPKRPGFYRAMRHEPVTFGEVGGNSRATYVGWYECGTPIPGKW</sequence>
<protein>
    <submittedName>
        <fullName evidence="2">(spotted green pufferfish) hypothetical protein</fullName>
    </submittedName>
</protein>
<evidence type="ECO:0000259" key="1">
    <source>
        <dbReference type="PROSITE" id="PS50853"/>
    </source>
</evidence>
<dbReference type="Gene3D" id="2.60.40.10">
    <property type="entry name" value="Immunoglobulins"/>
    <property type="match status" value="1"/>
</dbReference>
<reference evidence="2" key="1">
    <citation type="journal article" date="2004" name="Nature">
        <title>Genome duplication in the teleost fish Tetraodon nigroviridis reveals the early vertebrate proto-karyotype.</title>
        <authorList>
            <person name="Jaillon O."/>
            <person name="Aury J.-M."/>
            <person name="Brunet F."/>
            <person name="Petit J.-L."/>
            <person name="Stange-Thomann N."/>
            <person name="Mauceli E."/>
            <person name="Bouneau L."/>
            <person name="Fischer C."/>
            <person name="Ozouf-Costaz C."/>
            <person name="Bernot A."/>
            <person name="Nicaud S."/>
            <person name="Jaffe D."/>
            <person name="Fisher S."/>
            <person name="Lutfalla G."/>
            <person name="Dossat C."/>
            <person name="Segurens B."/>
            <person name="Dasilva C."/>
            <person name="Salanoubat M."/>
            <person name="Levy M."/>
            <person name="Boudet N."/>
            <person name="Castellano S."/>
            <person name="Anthouard V."/>
            <person name="Jubin C."/>
            <person name="Castelli V."/>
            <person name="Katinka M."/>
            <person name="Vacherie B."/>
            <person name="Biemont C."/>
            <person name="Skalli Z."/>
            <person name="Cattolico L."/>
            <person name="Poulain J."/>
            <person name="De Berardinis V."/>
            <person name="Cruaud C."/>
            <person name="Duprat S."/>
            <person name="Brottier P."/>
            <person name="Coutanceau J.-P."/>
            <person name="Gouzy J."/>
            <person name="Parra G."/>
            <person name="Lardier G."/>
            <person name="Chapple C."/>
            <person name="McKernan K.J."/>
            <person name="McEwan P."/>
            <person name="Bosak S."/>
            <person name="Kellis M."/>
            <person name="Volff J.-N."/>
            <person name="Guigo R."/>
            <person name="Zody M.C."/>
            <person name="Mesirov J."/>
            <person name="Lindblad-Toh K."/>
            <person name="Birren B."/>
            <person name="Nusbaum C."/>
            <person name="Kahn D."/>
            <person name="Robinson-Rechavi M."/>
            <person name="Laudet V."/>
            <person name="Schachter V."/>
            <person name="Quetier F."/>
            <person name="Saurin W."/>
            <person name="Scarpelli C."/>
            <person name="Wincker P."/>
            <person name="Lander E.S."/>
            <person name="Weissenbach J."/>
            <person name="Roest Crollius H."/>
        </authorList>
    </citation>
    <scope>NUCLEOTIDE SEQUENCE [LARGE SCALE GENOMIC DNA]</scope>
</reference>
<dbReference type="PANTHER" id="PTHR23197:SF10">
    <property type="entry name" value="TARGET OF NESH-SH3"/>
    <property type="match status" value="1"/>
</dbReference>
<feature type="domain" description="Fibronectin type-III" evidence="1">
    <location>
        <begin position="65"/>
        <end position="156"/>
    </location>
</feature>
<dbReference type="InterPro" id="IPR013783">
    <property type="entry name" value="Ig-like_fold"/>
</dbReference>
<evidence type="ECO:0000313" key="2">
    <source>
        <dbReference type="EMBL" id="CAF90013.1"/>
    </source>
</evidence>
<organism evidence="2">
    <name type="scientific">Tetraodon nigroviridis</name>
    <name type="common">Spotted green pufferfish</name>
    <name type="synonym">Chelonodon nigroviridis</name>
    <dbReference type="NCBI Taxonomy" id="99883"/>
    <lineage>
        <taxon>Eukaryota</taxon>
        <taxon>Metazoa</taxon>
        <taxon>Chordata</taxon>
        <taxon>Craniata</taxon>
        <taxon>Vertebrata</taxon>
        <taxon>Euteleostomi</taxon>
        <taxon>Actinopterygii</taxon>
        <taxon>Neopterygii</taxon>
        <taxon>Teleostei</taxon>
        <taxon>Neoteleostei</taxon>
        <taxon>Acanthomorphata</taxon>
        <taxon>Eupercaria</taxon>
        <taxon>Tetraodontiformes</taxon>
        <taxon>Tetradontoidea</taxon>
        <taxon>Tetraodontidae</taxon>
        <taxon>Tetraodon</taxon>
    </lineage>
</organism>
<feature type="non-terminal residue" evidence="2">
    <location>
        <position position="1"/>
    </location>
</feature>
<gene>
    <name evidence="2" type="ORF">GSTENG00004077001</name>
</gene>
<dbReference type="SMART" id="SM00060">
    <property type="entry name" value="FN3"/>
    <property type="match status" value="1"/>
</dbReference>
<dbReference type="SUPFAM" id="SSF49265">
    <property type="entry name" value="Fibronectin type III"/>
    <property type="match status" value="1"/>
</dbReference>
<dbReference type="EMBL" id="CAAE01007265">
    <property type="protein sequence ID" value="CAF90013.1"/>
    <property type="molecule type" value="Genomic_DNA"/>
</dbReference>
<reference evidence="2" key="2">
    <citation type="submission" date="2004-02" db="EMBL/GenBank/DDBJ databases">
        <authorList>
            <consortium name="Genoscope"/>
            <consortium name="Whitehead Institute Centre for Genome Research"/>
        </authorList>
    </citation>
    <scope>NUCLEOTIDE SEQUENCE</scope>
</reference>
<dbReference type="Pfam" id="PF00041">
    <property type="entry name" value="fn3"/>
    <property type="match status" value="1"/>
</dbReference>
<dbReference type="InterPro" id="IPR003961">
    <property type="entry name" value="FN3_dom"/>
</dbReference>